<evidence type="ECO:0000256" key="2">
    <source>
        <dbReference type="ARBA" id="ARBA00004123"/>
    </source>
</evidence>
<evidence type="ECO:0000256" key="6">
    <source>
        <dbReference type="ARBA" id="ARBA00023242"/>
    </source>
</evidence>
<dbReference type="GO" id="GO:0003755">
    <property type="term" value="F:peptidyl-prolyl cis-trans isomerase activity"/>
    <property type="evidence" value="ECO:0007669"/>
    <property type="project" value="UniProtKB-UniRule"/>
</dbReference>
<dbReference type="GO" id="GO:0005634">
    <property type="term" value="C:nucleus"/>
    <property type="evidence" value="ECO:0007669"/>
    <property type="project" value="UniProtKB-SubCell"/>
</dbReference>
<keyword evidence="4 7" id="KW-0697">Rotamase</keyword>
<dbReference type="GeneTree" id="ENSGT00940000156283"/>
<dbReference type="PRINTS" id="PR00153">
    <property type="entry name" value="CSAPPISMRASE"/>
</dbReference>
<dbReference type="Pfam" id="PF00160">
    <property type="entry name" value="Pro_isomerase"/>
    <property type="match status" value="1"/>
</dbReference>
<dbReference type="Ensembl" id="ENSOCUT00000049387.1">
    <property type="protein sequence ID" value="ENSOCUP00000031540.1"/>
    <property type="gene ID" value="ENSOCUG00000038405.1"/>
</dbReference>
<accession>A0A5F9CD75</accession>
<keyword evidence="5 7" id="KW-0413">Isomerase</keyword>
<proteinExistence type="inferred from homology"/>
<evidence type="ECO:0000256" key="4">
    <source>
        <dbReference type="ARBA" id="ARBA00023110"/>
    </source>
</evidence>
<dbReference type="Bgee" id="ENSOCUG00000038405">
    <property type="expression patterns" value="Expressed in liver and 1 other cell type or tissue"/>
</dbReference>
<dbReference type="STRING" id="9986.ENSOCUP00000031540"/>
<dbReference type="InParanoid" id="A0A5F9CD75"/>
<evidence type="ECO:0000256" key="5">
    <source>
        <dbReference type="ARBA" id="ARBA00023235"/>
    </source>
</evidence>
<keyword evidence="3" id="KW-0694">RNA-binding</keyword>
<dbReference type="PANTHER" id="PTHR45843:SF1">
    <property type="entry name" value="PEPTIDYL-PROLYL CIS-TRANS ISOMERASE-LIKE 4"/>
    <property type="match status" value="1"/>
</dbReference>
<feature type="domain" description="PPIase cyclophilin-type" evidence="8">
    <location>
        <begin position="6"/>
        <end position="134"/>
    </location>
</feature>
<dbReference type="InterPro" id="IPR035542">
    <property type="entry name" value="CRIP"/>
</dbReference>
<dbReference type="SMR" id="A0A5F9CD75"/>
<keyword evidence="10" id="KW-1185">Reference proteome</keyword>
<dbReference type="GO" id="GO:0003723">
    <property type="term" value="F:RNA binding"/>
    <property type="evidence" value="ECO:0007669"/>
    <property type="project" value="UniProtKB-KW"/>
</dbReference>
<evidence type="ECO:0000256" key="3">
    <source>
        <dbReference type="ARBA" id="ARBA00022884"/>
    </source>
</evidence>
<organism evidence="9 10">
    <name type="scientific">Oryctolagus cuniculus</name>
    <name type="common">Rabbit</name>
    <dbReference type="NCBI Taxonomy" id="9986"/>
    <lineage>
        <taxon>Eukaryota</taxon>
        <taxon>Metazoa</taxon>
        <taxon>Chordata</taxon>
        <taxon>Craniata</taxon>
        <taxon>Vertebrata</taxon>
        <taxon>Euteleostomi</taxon>
        <taxon>Mammalia</taxon>
        <taxon>Eutheria</taxon>
        <taxon>Euarchontoglires</taxon>
        <taxon>Glires</taxon>
        <taxon>Lagomorpha</taxon>
        <taxon>Leporidae</taxon>
        <taxon>Oryctolagus</taxon>
    </lineage>
</organism>
<dbReference type="InterPro" id="IPR024936">
    <property type="entry name" value="Cyclophilin-type_PPIase"/>
</dbReference>
<dbReference type="EMBL" id="AAGW02009186">
    <property type="status" value="NOT_ANNOTATED_CDS"/>
    <property type="molecule type" value="Genomic_DNA"/>
</dbReference>
<dbReference type="Gene3D" id="2.40.100.10">
    <property type="entry name" value="Cyclophilin-like"/>
    <property type="match status" value="1"/>
</dbReference>
<dbReference type="InterPro" id="IPR029000">
    <property type="entry name" value="Cyclophilin-like_dom_sf"/>
</dbReference>
<evidence type="ECO:0000313" key="9">
    <source>
        <dbReference type="Ensembl" id="ENSOCUP00000031540.1"/>
    </source>
</evidence>
<protein>
    <recommendedName>
        <fullName evidence="7">Peptidyl-prolyl cis-trans isomerase</fullName>
        <shortName evidence="7">PPIase</shortName>
        <ecNumber evidence="7">5.2.1.8</ecNumber>
    </recommendedName>
</protein>
<dbReference type="SUPFAM" id="SSF50891">
    <property type="entry name" value="Cyclophilin-like"/>
    <property type="match status" value="1"/>
</dbReference>
<keyword evidence="6" id="KW-0539">Nucleus</keyword>
<evidence type="ECO:0000313" key="10">
    <source>
        <dbReference type="Proteomes" id="UP000001811"/>
    </source>
</evidence>
<dbReference type="Proteomes" id="UP000001811">
    <property type="component" value="Chromosome 1"/>
</dbReference>
<comment type="subcellular location">
    <subcellularLocation>
        <location evidence="2">Nucleus</location>
    </subcellularLocation>
</comment>
<dbReference type="PANTHER" id="PTHR45843">
    <property type="entry name" value="PEPTIDYL-PROLYL CIS-TRANS ISOMERASE-LIKE 4"/>
    <property type="match status" value="1"/>
</dbReference>
<dbReference type="PIRSF" id="PIRSF001467">
    <property type="entry name" value="Peptidylpro_ismrse"/>
    <property type="match status" value="1"/>
</dbReference>
<evidence type="ECO:0000256" key="1">
    <source>
        <dbReference type="ARBA" id="ARBA00000971"/>
    </source>
</evidence>
<name>A0A5F9CD75_RABIT</name>
<dbReference type="EC" id="5.2.1.8" evidence="7"/>
<reference evidence="9 10" key="1">
    <citation type="journal article" date="2011" name="Nature">
        <title>A high-resolution map of human evolutionary constraint using 29 mammals.</title>
        <authorList>
            <person name="Lindblad-Toh K."/>
            <person name="Garber M."/>
            <person name="Zuk O."/>
            <person name="Lin M.F."/>
            <person name="Parker B.J."/>
            <person name="Washietl S."/>
            <person name="Kheradpour P."/>
            <person name="Ernst J."/>
            <person name="Jordan G."/>
            <person name="Mauceli E."/>
            <person name="Ward L.D."/>
            <person name="Lowe C.B."/>
            <person name="Holloway A.K."/>
            <person name="Clamp M."/>
            <person name="Gnerre S."/>
            <person name="Alfoldi J."/>
            <person name="Beal K."/>
            <person name="Chang J."/>
            <person name="Clawson H."/>
            <person name="Cuff J."/>
            <person name="Di Palma F."/>
            <person name="Fitzgerald S."/>
            <person name="Flicek P."/>
            <person name="Guttman M."/>
            <person name="Hubisz M.J."/>
            <person name="Jaffe D.B."/>
            <person name="Jungreis I."/>
            <person name="Kent W.J."/>
            <person name="Kostka D."/>
            <person name="Lara M."/>
            <person name="Martins A.L."/>
            <person name="Massingham T."/>
            <person name="Moltke I."/>
            <person name="Raney B.J."/>
            <person name="Rasmussen M.D."/>
            <person name="Robinson J."/>
            <person name="Stark A."/>
            <person name="Vilella A.J."/>
            <person name="Wen J."/>
            <person name="Xie X."/>
            <person name="Zody M.C."/>
            <person name="Baldwin J."/>
            <person name="Bloom T."/>
            <person name="Chin C.W."/>
            <person name="Heiman D."/>
            <person name="Nicol R."/>
            <person name="Nusbaum C."/>
            <person name="Young S."/>
            <person name="Wilkinson J."/>
            <person name="Worley K.C."/>
            <person name="Kovar C.L."/>
            <person name="Muzny D.M."/>
            <person name="Gibbs R.A."/>
            <person name="Cree A."/>
            <person name="Dihn H.H."/>
            <person name="Fowler G."/>
            <person name="Jhangiani S."/>
            <person name="Joshi V."/>
            <person name="Lee S."/>
            <person name="Lewis L.R."/>
            <person name="Nazareth L.V."/>
            <person name="Okwuonu G."/>
            <person name="Santibanez J."/>
            <person name="Warren W.C."/>
            <person name="Mardis E.R."/>
            <person name="Weinstock G.M."/>
            <person name="Wilson R.K."/>
            <person name="Delehaunty K."/>
            <person name="Dooling D."/>
            <person name="Fronik C."/>
            <person name="Fulton L."/>
            <person name="Fulton B."/>
            <person name="Graves T."/>
            <person name="Minx P."/>
            <person name="Sodergren E."/>
            <person name="Birney E."/>
            <person name="Margulies E.H."/>
            <person name="Herrero J."/>
            <person name="Green E.D."/>
            <person name="Haussler D."/>
            <person name="Siepel A."/>
            <person name="Goldman N."/>
            <person name="Pollard K.S."/>
            <person name="Pedersen J.S."/>
            <person name="Lander E.S."/>
            <person name="Kellis M."/>
        </authorList>
    </citation>
    <scope>NUCLEOTIDE SEQUENCE [LARGE SCALE GENOMIC DNA]</scope>
    <source>
        <strain evidence="9 10">Thorbecke inbred</strain>
    </source>
</reference>
<evidence type="ECO:0000259" key="8">
    <source>
        <dbReference type="PROSITE" id="PS50072"/>
    </source>
</evidence>
<sequence length="134" mass="14988">MAVQVETTLGDVVKDRFTEEGPRACLNFLKLCKTKYNYCLIHNVQRDSIIQTGDPTGTGRGGESIFSQLYGDQASFFEVEKVARIRHQRKGTESMMNNGRDQHGSSFLITTGENLDYLDDVHTGFSKVTEGMNS</sequence>
<evidence type="ECO:0000256" key="7">
    <source>
        <dbReference type="RuleBase" id="RU363019"/>
    </source>
</evidence>
<reference evidence="9" key="2">
    <citation type="submission" date="2025-08" db="UniProtKB">
        <authorList>
            <consortium name="Ensembl"/>
        </authorList>
    </citation>
    <scope>IDENTIFICATION</scope>
    <source>
        <strain evidence="9">Thorbecke</strain>
    </source>
</reference>
<reference evidence="9" key="3">
    <citation type="submission" date="2025-09" db="UniProtKB">
        <authorList>
            <consortium name="Ensembl"/>
        </authorList>
    </citation>
    <scope>IDENTIFICATION</scope>
    <source>
        <strain evidence="9">Thorbecke</strain>
    </source>
</reference>
<comment type="function">
    <text evidence="7">PPIases accelerate the folding of proteins. It catalyzes the cis-trans isomerization of proline imidic peptide bonds in oligopeptides.</text>
</comment>
<comment type="similarity">
    <text evidence="7">Belongs to the cyclophilin-type PPIase family.</text>
</comment>
<dbReference type="AlphaFoldDB" id="A0A5F9CD75"/>
<comment type="catalytic activity">
    <reaction evidence="1 7">
        <text>[protein]-peptidylproline (omega=180) = [protein]-peptidylproline (omega=0)</text>
        <dbReference type="Rhea" id="RHEA:16237"/>
        <dbReference type="Rhea" id="RHEA-COMP:10747"/>
        <dbReference type="Rhea" id="RHEA-COMP:10748"/>
        <dbReference type="ChEBI" id="CHEBI:83833"/>
        <dbReference type="ChEBI" id="CHEBI:83834"/>
        <dbReference type="EC" id="5.2.1.8"/>
    </reaction>
</comment>
<dbReference type="InterPro" id="IPR002130">
    <property type="entry name" value="Cyclophilin-type_PPIase_dom"/>
</dbReference>
<dbReference type="PROSITE" id="PS50072">
    <property type="entry name" value="CSA_PPIASE_2"/>
    <property type="match status" value="1"/>
</dbReference>